<evidence type="ECO:0000313" key="1">
    <source>
        <dbReference type="EMBL" id="KKK52947.1"/>
    </source>
</evidence>
<organism evidence="1">
    <name type="scientific">marine sediment metagenome</name>
    <dbReference type="NCBI Taxonomy" id="412755"/>
    <lineage>
        <taxon>unclassified sequences</taxon>
        <taxon>metagenomes</taxon>
        <taxon>ecological metagenomes</taxon>
    </lineage>
</organism>
<dbReference type="EMBL" id="LAZR01066758">
    <property type="protein sequence ID" value="KKK52947.1"/>
    <property type="molecule type" value="Genomic_DNA"/>
</dbReference>
<dbReference type="AlphaFoldDB" id="A0A0F8W834"/>
<proteinExistence type="predicted"/>
<reference evidence="1" key="1">
    <citation type="journal article" date="2015" name="Nature">
        <title>Complex archaea that bridge the gap between prokaryotes and eukaryotes.</title>
        <authorList>
            <person name="Spang A."/>
            <person name="Saw J.H."/>
            <person name="Jorgensen S.L."/>
            <person name="Zaremba-Niedzwiedzka K."/>
            <person name="Martijn J."/>
            <person name="Lind A.E."/>
            <person name="van Eijk R."/>
            <person name="Schleper C."/>
            <person name="Guy L."/>
            <person name="Ettema T.J."/>
        </authorList>
    </citation>
    <scope>NUCLEOTIDE SEQUENCE</scope>
</reference>
<gene>
    <name evidence="1" type="ORF">LCGC14_3099760</name>
</gene>
<sequence>MMTATWDVVQEYLTALAKLEDPNLFATGIQYLKRLVIEVHEIDDRTGERVNKALWDRPIMKEIRRMVKGKRPR</sequence>
<name>A0A0F8W834_9ZZZZ</name>
<protein>
    <submittedName>
        <fullName evidence="1">Uncharacterized protein</fullName>
    </submittedName>
</protein>
<comment type="caution">
    <text evidence="1">The sequence shown here is derived from an EMBL/GenBank/DDBJ whole genome shotgun (WGS) entry which is preliminary data.</text>
</comment>
<accession>A0A0F8W834</accession>